<dbReference type="PROSITE" id="PS00742">
    <property type="entry name" value="PEP_ENZYMES_2"/>
    <property type="match status" value="1"/>
</dbReference>
<sequence>MTDRLQGIAASSGYAIAPAFRYSPESFVPERTAAGDPAAETQRFRAAVAAAGEELETLRALTESRLDAKKAEIFEAQLMFLEDPELIDAIVELIAAERINAEFALHQVAGQFIDILSGMDNELLRERASDVRDVERRLMNRLRGVGGAELGGVTEPSIVLADDLTPSDTAQLDPERVCGFMTEKGSRTSHSAIMARSLEIPAIVGVSGALAAVRTGDLLILDALEGRILINPDEAELADYREKKRLYDERRAALRRLVDEPTVTSDGVRLELAANIGDIEDVQKALDNGAEAIGLFRTEFLYMGRPSLPGEEEQFQVYKYVLDKMNPKPVVIRTLDIGGDKELPYLKLPDEENPFLGLRALRLCLRHEELLRTQLRALLRASVYGRLRIMFPMIAVREELLAAKRIWAEERARLKAEGTPVADDIEIGMMIEVPAAALAADAFAAEVDFFSIGTNDLIQYTMAADRMNQEVAYLYQPLHPSVLRLIAMVIDAAQSAGIWVGMCGEMAGDELAIPLLAGLGLHEFSMSAGSILPARELIGRLSQREWAETAERLLRLHSAQEIADAVRQQLGMGE</sequence>
<dbReference type="Proteomes" id="UP000298246">
    <property type="component" value="Unassembled WGS sequence"/>
</dbReference>
<evidence type="ECO:0000256" key="6">
    <source>
        <dbReference type="ARBA" id="ARBA00012232"/>
    </source>
</evidence>
<dbReference type="OrthoDB" id="9765468at2"/>
<evidence type="ECO:0000256" key="3">
    <source>
        <dbReference type="ARBA" id="ARBA00002728"/>
    </source>
</evidence>
<feature type="domain" description="Phosphotransferase system enzyme I N-terminal" evidence="23">
    <location>
        <begin position="6"/>
        <end position="127"/>
    </location>
</feature>
<dbReference type="InterPro" id="IPR015813">
    <property type="entry name" value="Pyrv/PenolPyrv_kinase-like_dom"/>
</dbReference>
<dbReference type="InterPro" id="IPR006318">
    <property type="entry name" value="PTS_EI-like"/>
</dbReference>
<dbReference type="Pfam" id="PF02896">
    <property type="entry name" value="PEP-utilizers_C"/>
    <property type="match status" value="1"/>
</dbReference>
<dbReference type="Gene3D" id="3.50.30.10">
    <property type="entry name" value="Phosphohistidine domain"/>
    <property type="match status" value="1"/>
</dbReference>
<organism evidence="24 25">
    <name type="scientific">Paenibacillus athensensis</name>
    <dbReference type="NCBI Taxonomy" id="1967502"/>
    <lineage>
        <taxon>Bacteria</taxon>
        <taxon>Bacillati</taxon>
        <taxon>Bacillota</taxon>
        <taxon>Bacilli</taxon>
        <taxon>Bacillales</taxon>
        <taxon>Paenibacillaceae</taxon>
        <taxon>Paenibacillus</taxon>
    </lineage>
</organism>
<comment type="similarity">
    <text evidence="5 17">Belongs to the PEP-utilizing enzyme family.</text>
</comment>
<dbReference type="InterPro" id="IPR050499">
    <property type="entry name" value="PEP-utilizing_PTS_enzyme"/>
</dbReference>
<dbReference type="PANTHER" id="PTHR46244">
    <property type="entry name" value="PHOSPHOENOLPYRUVATE-PROTEIN PHOSPHOTRANSFERASE"/>
    <property type="match status" value="1"/>
</dbReference>
<evidence type="ECO:0000256" key="18">
    <source>
        <dbReference type="PIRSR" id="PIRSR000732-1"/>
    </source>
</evidence>
<keyword evidence="15 17" id="KW-0460">Magnesium</keyword>
<evidence type="ECO:0000256" key="20">
    <source>
        <dbReference type="PIRSR" id="PIRSR000732-3"/>
    </source>
</evidence>
<name>A0A4Y8Q7A3_9BACL</name>
<dbReference type="EMBL" id="MYFO01000005">
    <property type="protein sequence ID" value="TFE90170.1"/>
    <property type="molecule type" value="Genomic_DNA"/>
</dbReference>
<evidence type="ECO:0000259" key="22">
    <source>
        <dbReference type="Pfam" id="PF02896"/>
    </source>
</evidence>
<evidence type="ECO:0000256" key="15">
    <source>
        <dbReference type="ARBA" id="ARBA00022842"/>
    </source>
</evidence>
<dbReference type="SUPFAM" id="SSF51621">
    <property type="entry name" value="Phosphoenolpyruvate/pyruvate domain"/>
    <property type="match status" value="1"/>
</dbReference>
<evidence type="ECO:0000256" key="16">
    <source>
        <dbReference type="ARBA" id="ARBA00033235"/>
    </source>
</evidence>
<keyword evidence="14 17" id="KW-0418">Kinase</keyword>
<keyword evidence="13 17" id="KW-0479">Metal-binding</keyword>
<dbReference type="InterPro" id="IPR036637">
    <property type="entry name" value="Phosphohistidine_dom_sf"/>
</dbReference>
<evidence type="ECO:0000256" key="11">
    <source>
        <dbReference type="ARBA" id="ARBA00022679"/>
    </source>
</evidence>
<evidence type="ECO:0000256" key="9">
    <source>
        <dbReference type="ARBA" id="ARBA00022490"/>
    </source>
</evidence>
<dbReference type="InterPro" id="IPR040442">
    <property type="entry name" value="Pyrv_kinase-like_dom_sf"/>
</dbReference>
<dbReference type="Gene3D" id="1.10.274.10">
    <property type="entry name" value="PtsI, HPr-binding domain"/>
    <property type="match status" value="1"/>
</dbReference>
<evidence type="ECO:0000256" key="8">
    <source>
        <dbReference type="ARBA" id="ARBA00022448"/>
    </source>
</evidence>
<evidence type="ECO:0000256" key="5">
    <source>
        <dbReference type="ARBA" id="ARBA00007837"/>
    </source>
</evidence>
<keyword evidence="9 17" id="KW-0963">Cytoplasm</keyword>
<feature type="binding site" evidence="19">
    <location>
        <position position="466"/>
    </location>
    <ligand>
        <name>phosphoenolpyruvate</name>
        <dbReference type="ChEBI" id="CHEBI:58702"/>
    </ligand>
</feature>
<keyword evidence="25" id="KW-1185">Reference proteome</keyword>
<dbReference type="InterPro" id="IPR024692">
    <property type="entry name" value="PTS_EI"/>
</dbReference>
<comment type="cofactor">
    <cofactor evidence="2 17 20">
        <name>Mg(2+)</name>
        <dbReference type="ChEBI" id="CHEBI:18420"/>
    </cofactor>
</comment>
<feature type="binding site" evidence="19">
    <location>
        <position position="297"/>
    </location>
    <ligand>
        <name>phosphoenolpyruvate</name>
        <dbReference type="ChEBI" id="CHEBI:58702"/>
    </ligand>
</feature>
<dbReference type="PIRSF" id="PIRSF000732">
    <property type="entry name" value="PTS_enzyme_I"/>
    <property type="match status" value="1"/>
</dbReference>
<dbReference type="Gene3D" id="3.20.20.60">
    <property type="entry name" value="Phosphoenolpyruvate-binding domains"/>
    <property type="match status" value="1"/>
</dbReference>
<dbReference type="InterPro" id="IPR000121">
    <property type="entry name" value="PEP_util_C"/>
</dbReference>
<comment type="caution">
    <text evidence="24">The sequence shown here is derived from an EMBL/GenBank/DDBJ whole genome shotgun (WGS) entry which is preliminary data.</text>
</comment>
<accession>A0A4Y8Q7A3</accession>
<dbReference type="PRINTS" id="PR01736">
    <property type="entry name" value="PHPHTRNFRASE"/>
</dbReference>
<evidence type="ECO:0000256" key="17">
    <source>
        <dbReference type="PIRNR" id="PIRNR000732"/>
    </source>
</evidence>
<feature type="binding site" evidence="19">
    <location>
        <begin position="455"/>
        <end position="456"/>
    </location>
    <ligand>
        <name>phosphoenolpyruvate</name>
        <dbReference type="ChEBI" id="CHEBI:58702"/>
    </ligand>
</feature>
<dbReference type="SUPFAM" id="SSF47831">
    <property type="entry name" value="Enzyme I of the PEP:sugar phosphotransferase system HPr-binding (sub)domain"/>
    <property type="match status" value="1"/>
</dbReference>
<evidence type="ECO:0000256" key="1">
    <source>
        <dbReference type="ARBA" id="ARBA00000683"/>
    </source>
</evidence>
<dbReference type="InterPro" id="IPR023151">
    <property type="entry name" value="PEP_util_CS"/>
</dbReference>
<dbReference type="RefSeq" id="WP_134750661.1">
    <property type="nucleotide sequence ID" value="NZ_MYFO02000001.1"/>
</dbReference>
<dbReference type="GO" id="GO:0009401">
    <property type="term" value="P:phosphoenolpyruvate-dependent sugar phosphotransferase system"/>
    <property type="evidence" value="ECO:0007669"/>
    <property type="project" value="UniProtKB-KW"/>
</dbReference>
<evidence type="ECO:0000256" key="19">
    <source>
        <dbReference type="PIRSR" id="PIRSR000732-2"/>
    </source>
</evidence>
<dbReference type="NCBIfam" id="TIGR01417">
    <property type="entry name" value="PTS_I_fam"/>
    <property type="match status" value="1"/>
</dbReference>
<evidence type="ECO:0000259" key="23">
    <source>
        <dbReference type="Pfam" id="PF05524"/>
    </source>
</evidence>
<evidence type="ECO:0000313" key="24">
    <source>
        <dbReference type="EMBL" id="TFE90170.1"/>
    </source>
</evidence>
<keyword evidence="12 17" id="KW-0598">Phosphotransferase system</keyword>
<evidence type="ECO:0000259" key="21">
    <source>
        <dbReference type="Pfam" id="PF00391"/>
    </source>
</evidence>
<evidence type="ECO:0000256" key="13">
    <source>
        <dbReference type="ARBA" id="ARBA00022723"/>
    </source>
</evidence>
<feature type="domain" description="PEP-utilising enzyme mobile" evidence="21">
    <location>
        <begin position="154"/>
        <end position="226"/>
    </location>
</feature>
<dbReference type="EC" id="2.7.3.9" evidence="6 17"/>
<dbReference type="InterPro" id="IPR008731">
    <property type="entry name" value="PTS_EIN"/>
</dbReference>
<dbReference type="GO" id="GO:0046872">
    <property type="term" value="F:metal ion binding"/>
    <property type="evidence" value="ECO:0007669"/>
    <property type="project" value="UniProtKB-KW"/>
</dbReference>
<feature type="binding site" evidence="19">
    <location>
        <position position="333"/>
    </location>
    <ligand>
        <name>phosphoenolpyruvate</name>
        <dbReference type="ChEBI" id="CHEBI:58702"/>
    </ligand>
</feature>
<dbReference type="Pfam" id="PF05524">
    <property type="entry name" value="PEP-utilisers_N"/>
    <property type="match status" value="1"/>
</dbReference>
<evidence type="ECO:0000256" key="7">
    <source>
        <dbReference type="ARBA" id="ARBA00016544"/>
    </source>
</evidence>
<evidence type="ECO:0000256" key="4">
    <source>
        <dbReference type="ARBA" id="ARBA00004496"/>
    </source>
</evidence>
<feature type="binding site" evidence="20">
    <location>
        <position position="456"/>
    </location>
    <ligand>
        <name>Mg(2+)</name>
        <dbReference type="ChEBI" id="CHEBI:18420"/>
    </ligand>
</feature>
<comment type="catalytic activity">
    <reaction evidence="1 17">
        <text>L-histidyl-[protein] + phosphoenolpyruvate = N(pros)-phospho-L-histidyl-[protein] + pyruvate</text>
        <dbReference type="Rhea" id="RHEA:23880"/>
        <dbReference type="Rhea" id="RHEA-COMP:9745"/>
        <dbReference type="Rhea" id="RHEA-COMP:9746"/>
        <dbReference type="ChEBI" id="CHEBI:15361"/>
        <dbReference type="ChEBI" id="CHEBI:29979"/>
        <dbReference type="ChEBI" id="CHEBI:58702"/>
        <dbReference type="ChEBI" id="CHEBI:64837"/>
        <dbReference type="EC" id="2.7.3.9"/>
    </reaction>
</comment>
<dbReference type="Pfam" id="PF00391">
    <property type="entry name" value="PEP-utilizers"/>
    <property type="match status" value="1"/>
</dbReference>
<dbReference type="AlphaFoldDB" id="A0A4Y8Q7A3"/>
<keyword evidence="24" id="KW-0670">Pyruvate</keyword>
<dbReference type="PANTHER" id="PTHR46244:SF3">
    <property type="entry name" value="PHOSPHOENOLPYRUVATE-PROTEIN PHOSPHOTRANSFERASE"/>
    <property type="match status" value="1"/>
</dbReference>
<dbReference type="GO" id="GO:0005737">
    <property type="term" value="C:cytoplasm"/>
    <property type="evidence" value="ECO:0007669"/>
    <property type="project" value="UniProtKB-SubCell"/>
</dbReference>
<dbReference type="SUPFAM" id="SSF52009">
    <property type="entry name" value="Phosphohistidine domain"/>
    <property type="match status" value="1"/>
</dbReference>
<reference evidence="24 25" key="1">
    <citation type="submission" date="2017-03" db="EMBL/GenBank/DDBJ databases">
        <title>Isolation of Levoglucosan Utilizing Bacteria.</title>
        <authorList>
            <person name="Arya A.S."/>
        </authorList>
    </citation>
    <scope>NUCLEOTIDE SEQUENCE [LARGE SCALE GENOMIC DNA]</scope>
    <source>
        <strain evidence="24 25">MEC069</strain>
    </source>
</reference>
<feature type="binding site" evidence="20">
    <location>
        <position position="432"/>
    </location>
    <ligand>
        <name>Mg(2+)</name>
        <dbReference type="ChEBI" id="CHEBI:18420"/>
    </ligand>
</feature>
<keyword evidence="10 17" id="KW-0762">Sugar transport</keyword>
<dbReference type="GO" id="GO:0008965">
    <property type="term" value="F:phosphoenolpyruvate-protein phosphotransferase activity"/>
    <property type="evidence" value="ECO:0007669"/>
    <property type="project" value="UniProtKB-EC"/>
</dbReference>
<comment type="function">
    <text evidence="3 17">General (non sugar-specific) component of the phosphoenolpyruvate-dependent sugar phosphotransferase system (sugar PTS). This major carbohydrate active-transport system catalyzes the phosphorylation of incoming sugar substrates concomitantly with their translocation across the cell membrane. Enzyme I transfers the phosphoryl group from phosphoenolpyruvate (PEP) to the phosphoryl carrier protein (HPr).</text>
</comment>
<evidence type="ECO:0000256" key="2">
    <source>
        <dbReference type="ARBA" id="ARBA00001946"/>
    </source>
</evidence>
<feature type="active site" description="Tele-phosphohistidine intermediate" evidence="18">
    <location>
        <position position="190"/>
    </location>
</feature>
<comment type="subcellular location">
    <subcellularLocation>
        <location evidence="4 17">Cytoplasm</location>
    </subcellularLocation>
</comment>
<evidence type="ECO:0000256" key="14">
    <source>
        <dbReference type="ARBA" id="ARBA00022777"/>
    </source>
</evidence>
<dbReference type="GO" id="GO:0016301">
    <property type="term" value="F:kinase activity"/>
    <property type="evidence" value="ECO:0007669"/>
    <property type="project" value="UniProtKB-KW"/>
</dbReference>
<protein>
    <recommendedName>
        <fullName evidence="7 17">Phosphoenolpyruvate-protein phosphotransferase</fullName>
        <ecNumber evidence="6 17">2.7.3.9</ecNumber>
    </recommendedName>
    <alternativeName>
        <fullName evidence="16 17">Phosphotransferase system, enzyme I</fullName>
    </alternativeName>
</protein>
<keyword evidence="11 17" id="KW-0808">Transferase</keyword>
<feature type="active site" description="Proton donor" evidence="18">
    <location>
        <position position="503"/>
    </location>
</feature>
<dbReference type="InterPro" id="IPR036618">
    <property type="entry name" value="PtsI_HPr-bd_sf"/>
</dbReference>
<gene>
    <name evidence="24" type="ORF">B5M42_05745</name>
</gene>
<keyword evidence="8 17" id="KW-0813">Transport</keyword>
<feature type="domain" description="PEP-utilising enzyme C-terminal" evidence="22">
    <location>
        <begin position="253"/>
        <end position="540"/>
    </location>
</feature>
<evidence type="ECO:0000313" key="25">
    <source>
        <dbReference type="Proteomes" id="UP000298246"/>
    </source>
</evidence>
<evidence type="ECO:0000256" key="12">
    <source>
        <dbReference type="ARBA" id="ARBA00022683"/>
    </source>
</evidence>
<dbReference type="InterPro" id="IPR008279">
    <property type="entry name" value="PEP-util_enz_mobile_dom"/>
</dbReference>
<evidence type="ECO:0000256" key="10">
    <source>
        <dbReference type="ARBA" id="ARBA00022597"/>
    </source>
</evidence>
<proteinExistence type="inferred from homology"/>